<keyword evidence="2" id="KW-1185">Reference proteome</keyword>
<reference evidence="1" key="1">
    <citation type="submission" date="2020-05" db="EMBL/GenBank/DDBJ databases">
        <title>Large-scale comparative analyses of tick genomes elucidate their genetic diversity and vector capacities.</title>
        <authorList>
            <person name="Jia N."/>
            <person name="Wang J."/>
            <person name="Shi W."/>
            <person name="Du L."/>
            <person name="Sun Y."/>
            <person name="Zhan W."/>
            <person name="Jiang J."/>
            <person name="Wang Q."/>
            <person name="Zhang B."/>
            <person name="Ji P."/>
            <person name="Sakyi L.B."/>
            <person name="Cui X."/>
            <person name="Yuan T."/>
            <person name="Jiang B."/>
            <person name="Yang W."/>
            <person name="Lam T.T.-Y."/>
            <person name="Chang Q."/>
            <person name="Ding S."/>
            <person name="Wang X."/>
            <person name="Zhu J."/>
            <person name="Ruan X."/>
            <person name="Zhao L."/>
            <person name="Wei J."/>
            <person name="Que T."/>
            <person name="Du C."/>
            <person name="Cheng J."/>
            <person name="Dai P."/>
            <person name="Han X."/>
            <person name="Huang E."/>
            <person name="Gao Y."/>
            <person name="Liu J."/>
            <person name="Shao H."/>
            <person name="Ye R."/>
            <person name="Li L."/>
            <person name="Wei W."/>
            <person name="Wang X."/>
            <person name="Wang C."/>
            <person name="Yang T."/>
            <person name="Huo Q."/>
            <person name="Li W."/>
            <person name="Guo W."/>
            <person name="Chen H."/>
            <person name="Zhou L."/>
            <person name="Ni X."/>
            <person name="Tian J."/>
            <person name="Zhou Y."/>
            <person name="Sheng Y."/>
            <person name="Liu T."/>
            <person name="Pan Y."/>
            <person name="Xia L."/>
            <person name="Li J."/>
            <person name="Zhao F."/>
            <person name="Cao W."/>
        </authorList>
    </citation>
    <scope>NUCLEOTIDE SEQUENCE</scope>
    <source>
        <strain evidence="1">Hyas-2018</strain>
    </source>
</reference>
<proteinExistence type="predicted"/>
<comment type="caution">
    <text evidence="1">The sequence shown here is derived from an EMBL/GenBank/DDBJ whole genome shotgun (WGS) entry which is preliminary data.</text>
</comment>
<dbReference type="Proteomes" id="UP000821845">
    <property type="component" value="Chromosome 6"/>
</dbReference>
<sequence>MYVRLPLLSTTAQPRSGYPKEAVAPLAATPTGFCNFSAGGAALAFTFEASNRLPRHALAAGFDCGFCSVAGCLRSRLLVRTKF</sequence>
<evidence type="ECO:0000313" key="2">
    <source>
        <dbReference type="Proteomes" id="UP000821845"/>
    </source>
</evidence>
<dbReference type="EMBL" id="CM023486">
    <property type="protein sequence ID" value="KAH6927308.1"/>
    <property type="molecule type" value="Genomic_DNA"/>
</dbReference>
<evidence type="ECO:0000313" key="1">
    <source>
        <dbReference type="EMBL" id="KAH6927308.1"/>
    </source>
</evidence>
<protein>
    <submittedName>
        <fullName evidence="1">Uncharacterized protein</fullName>
    </submittedName>
</protein>
<name>A0ACB7RXV9_HYAAI</name>
<accession>A0ACB7RXV9</accession>
<gene>
    <name evidence="1" type="ORF">HPB50_001607</name>
</gene>
<organism evidence="1 2">
    <name type="scientific">Hyalomma asiaticum</name>
    <name type="common">Tick</name>
    <dbReference type="NCBI Taxonomy" id="266040"/>
    <lineage>
        <taxon>Eukaryota</taxon>
        <taxon>Metazoa</taxon>
        <taxon>Ecdysozoa</taxon>
        <taxon>Arthropoda</taxon>
        <taxon>Chelicerata</taxon>
        <taxon>Arachnida</taxon>
        <taxon>Acari</taxon>
        <taxon>Parasitiformes</taxon>
        <taxon>Ixodida</taxon>
        <taxon>Ixodoidea</taxon>
        <taxon>Ixodidae</taxon>
        <taxon>Hyalomminae</taxon>
        <taxon>Hyalomma</taxon>
    </lineage>
</organism>